<protein>
    <recommendedName>
        <fullName evidence="2">DSBA-like thioredoxin domain-containing protein</fullName>
    </recommendedName>
</protein>
<accession>A0A383E1S0</accession>
<dbReference type="EMBL" id="UINC01221956">
    <property type="protein sequence ID" value="SVE50514.1"/>
    <property type="molecule type" value="Genomic_DNA"/>
</dbReference>
<gene>
    <name evidence="1" type="ORF">METZ01_LOCUS503368</name>
</gene>
<proteinExistence type="predicted"/>
<sequence length="91" mass="9672">GAETEGFDAFAAPDGPGTAELESCIAEAEATGFVGVPHYVFDDAASGRRLGLFGREHLALIREKFQAQGLARTTDVRPDFSHAWHGPATEV</sequence>
<organism evidence="1">
    <name type="scientific">marine metagenome</name>
    <dbReference type="NCBI Taxonomy" id="408172"/>
    <lineage>
        <taxon>unclassified sequences</taxon>
        <taxon>metagenomes</taxon>
        <taxon>ecological metagenomes</taxon>
    </lineage>
</organism>
<name>A0A383E1S0_9ZZZZ</name>
<feature type="non-terminal residue" evidence="1">
    <location>
        <position position="1"/>
    </location>
</feature>
<evidence type="ECO:0000313" key="1">
    <source>
        <dbReference type="EMBL" id="SVE50514.1"/>
    </source>
</evidence>
<reference evidence="1" key="1">
    <citation type="submission" date="2018-05" db="EMBL/GenBank/DDBJ databases">
        <authorList>
            <person name="Lanie J.A."/>
            <person name="Ng W.-L."/>
            <person name="Kazmierczak K.M."/>
            <person name="Andrzejewski T.M."/>
            <person name="Davidsen T.M."/>
            <person name="Wayne K.J."/>
            <person name="Tettelin H."/>
            <person name="Glass J.I."/>
            <person name="Rusch D."/>
            <person name="Podicherti R."/>
            <person name="Tsui H.-C.T."/>
            <person name="Winkler M.E."/>
        </authorList>
    </citation>
    <scope>NUCLEOTIDE SEQUENCE</scope>
</reference>
<dbReference type="AlphaFoldDB" id="A0A383E1S0"/>
<evidence type="ECO:0008006" key="2">
    <source>
        <dbReference type="Google" id="ProtNLM"/>
    </source>
</evidence>